<name>A0A419VY65_9BACT</name>
<dbReference type="InterPro" id="IPR050312">
    <property type="entry name" value="IolE/XylAMocC-like"/>
</dbReference>
<dbReference type="PROSITE" id="PS51257">
    <property type="entry name" value="PROKAR_LIPOPROTEIN"/>
    <property type="match status" value="1"/>
</dbReference>
<organism evidence="3 4">
    <name type="scientific">Mangrovibacterium diazotrophicum</name>
    <dbReference type="NCBI Taxonomy" id="1261403"/>
    <lineage>
        <taxon>Bacteria</taxon>
        <taxon>Pseudomonadati</taxon>
        <taxon>Bacteroidota</taxon>
        <taxon>Bacteroidia</taxon>
        <taxon>Marinilabiliales</taxon>
        <taxon>Prolixibacteraceae</taxon>
        <taxon>Mangrovibacterium</taxon>
    </lineage>
</organism>
<dbReference type="InterPro" id="IPR013022">
    <property type="entry name" value="Xyl_isomerase-like_TIM-brl"/>
</dbReference>
<evidence type="ECO:0000256" key="1">
    <source>
        <dbReference type="SAM" id="SignalP"/>
    </source>
</evidence>
<evidence type="ECO:0000313" key="3">
    <source>
        <dbReference type="EMBL" id="RKD88162.1"/>
    </source>
</evidence>
<protein>
    <submittedName>
        <fullName evidence="3">Sugar phosphate isomerase/epimerase</fullName>
    </submittedName>
</protein>
<dbReference type="Pfam" id="PF01261">
    <property type="entry name" value="AP_endonuc_2"/>
    <property type="match status" value="1"/>
</dbReference>
<sequence>MIRQLTFVLLMLAVSGTMASCQKKAEKKQIGIQLWSVRDALKSDVPGTIEKLGQMGYTFVEAAGYNDGQFYGMEPADFKALLEKNGMTMKGSHTGINLPKDGEWNDAMAWWDACIAAHKAAGAEWIVKPSMGAEAYRSLDTLQMYCDYYNAIGEKCNAAGIRFGYHNHAHEFETELDGHTFYNYLVENTDPNKVMFELDLYWIKAGGKEALDYFKQYPGRFELYHVKDETELGGTDATMDFKPLFDAAAQSGMKNYIVEVERYNYDPLESVRMSYDFLNQAEYTH</sequence>
<feature type="chain" id="PRO_5019444851" evidence="1">
    <location>
        <begin position="20"/>
        <end position="285"/>
    </location>
</feature>
<gene>
    <name evidence="3" type="ORF">BC643_3305</name>
</gene>
<dbReference type="InterPro" id="IPR036237">
    <property type="entry name" value="Xyl_isomerase-like_sf"/>
</dbReference>
<dbReference type="PANTHER" id="PTHR12110:SF41">
    <property type="entry name" value="INOSOSE DEHYDRATASE"/>
    <property type="match status" value="1"/>
</dbReference>
<dbReference type="Gene3D" id="3.20.20.150">
    <property type="entry name" value="Divalent-metal-dependent TIM barrel enzymes"/>
    <property type="match status" value="1"/>
</dbReference>
<accession>A0A419VY65</accession>
<dbReference type="PANTHER" id="PTHR12110">
    <property type="entry name" value="HYDROXYPYRUVATE ISOMERASE"/>
    <property type="match status" value="1"/>
</dbReference>
<evidence type="ECO:0000313" key="4">
    <source>
        <dbReference type="Proteomes" id="UP000283387"/>
    </source>
</evidence>
<keyword evidence="3" id="KW-0413">Isomerase</keyword>
<feature type="signal peptide" evidence="1">
    <location>
        <begin position="1"/>
        <end position="19"/>
    </location>
</feature>
<dbReference type="EMBL" id="RAPN01000002">
    <property type="protein sequence ID" value="RKD88162.1"/>
    <property type="molecule type" value="Genomic_DNA"/>
</dbReference>
<comment type="caution">
    <text evidence="3">The sequence shown here is derived from an EMBL/GenBank/DDBJ whole genome shotgun (WGS) entry which is preliminary data.</text>
</comment>
<dbReference type="Proteomes" id="UP000283387">
    <property type="component" value="Unassembled WGS sequence"/>
</dbReference>
<reference evidence="3 4" key="1">
    <citation type="submission" date="2018-09" db="EMBL/GenBank/DDBJ databases">
        <title>Genomic Encyclopedia of Archaeal and Bacterial Type Strains, Phase II (KMG-II): from individual species to whole genera.</title>
        <authorList>
            <person name="Goeker M."/>
        </authorList>
    </citation>
    <scope>NUCLEOTIDE SEQUENCE [LARGE SCALE GENOMIC DNA]</scope>
    <source>
        <strain evidence="3 4">DSM 27148</strain>
    </source>
</reference>
<keyword evidence="4" id="KW-1185">Reference proteome</keyword>
<dbReference type="RefSeq" id="WP_245995005.1">
    <property type="nucleotide sequence ID" value="NZ_RAPN01000002.1"/>
</dbReference>
<dbReference type="AlphaFoldDB" id="A0A419VY65"/>
<dbReference type="SUPFAM" id="SSF51658">
    <property type="entry name" value="Xylose isomerase-like"/>
    <property type="match status" value="1"/>
</dbReference>
<feature type="domain" description="Xylose isomerase-like TIM barrel" evidence="2">
    <location>
        <begin position="51"/>
        <end position="279"/>
    </location>
</feature>
<keyword evidence="1" id="KW-0732">Signal</keyword>
<evidence type="ECO:0000259" key="2">
    <source>
        <dbReference type="Pfam" id="PF01261"/>
    </source>
</evidence>
<dbReference type="GO" id="GO:0016853">
    <property type="term" value="F:isomerase activity"/>
    <property type="evidence" value="ECO:0007669"/>
    <property type="project" value="UniProtKB-KW"/>
</dbReference>
<proteinExistence type="predicted"/>